<dbReference type="PANTHER" id="PTHR43646">
    <property type="entry name" value="GLYCOSYLTRANSFERASE"/>
    <property type="match status" value="1"/>
</dbReference>
<reference evidence="8 9" key="1">
    <citation type="journal article" date="2007" name="J. Bacteriol.">
        <title>The complete genome sequence of Roseobacter denitrificans reveals a mixotrophic rather than photosynthetic metabolism.</title>
        <authorList>
            <person name="Swingley W.D."/>
            <person name="Sadekar S."/>
            <person name="Mastrian S.D."/>
            <person name="Matthies H.J."/>
            <person name="Hao J."/>
            <person name="Ramos H."/>
            <person name="Acharya C.R."/>
            <person name="Conrad A.L."/>
            <person name="Taylor H.L."/>
            <person name="Dejesa L.C."/>
            <person name="Shah M.K."/>
            <person name="O'huallachain M.E."/>
            <person name="Lince M.T."/>
            <person name="Blankenship R.E."/>
            <person name="Beatty J.T."/>
            <person name="Touchman J.W."/>
        </authorList>
    </citation>
    <scope>NUCLEOTIDE SEQUENCE [LARGE SCALE GENOMIC DNA]</scope>
    <source>
        <strain evidence="9">ATCC 33942 / OCh 114</strain>
        <plasmid evidence="8 9">pTB2</plasmid>
    </source>
</reference>
<evidence type="ECO:0000256" key="2">
    <source>
        <dbReference type="ARBA" id="ARBA00022475"/>
    </source>
</evidence>
<keyword evidence="3" id="KW-0328">Glycosyltransferase</keyword>
<protein>
    <submittedName>
        <fullName evidence="8">Glycosyl transferase, putative</fullName>
    </submittedName>
</protein>
<dbReference type="Gene3D" id="3.90.550.10">
    <property type="entry name" value="Spore Coat Polysaccharide Biosynthesis Protein SpsA, Chain A"/>
    <property type="match status" value="1"/>
</dbReference>
<organism evidence="8 9">
    <name type="scientific">Roseobacter denitrificans (strain ATCC 33942 / OCh 114)</name>
    <name type="common">Erythrobacter sp. (strain OCh 114)</name>
    <name type="synonym">Roseobacter denitrificans</name>
    <dbReference type="NCBI Taxonomy" id="375451"/>
    <lineage>
        <taxon>Bacteria</taxon>
        <taxon>Pseudomonadati</taxon>
        <taxon>Pseudomonadota</taxon>
        <taxon>Alphaproteobacteria</taxon>
        <taxon>Rhodobacterales</taxon>
        <taxon>Roseobacteraceae</taxon>
        <taxon>Roseobacter</taxon>
    </lineage>
</organism>
<evidence type="ECO:0000256" key="1">
    <source>
        <dbReference type="ARBA" id="ARBA00004236"/>
    </source>
</evidence>
<proteinExistence type="predicted"/>
<dbReference type="RefSeq" id="WP_011655476.1">
    <property type="nucleotide sequence ID" value="NC_008387.1"/>
</dbReference>
<keyword evidence="6" id="KW-1133">Transmembrane helix</keyword>
<keyword evidence="9" id="KW-1185">Reference proteome</keyword>
<dbReference type="AlphaFoldDB" id="Q07GH9"/>
<dbReference type="OrthoDB" id="8416156at2"/>
<keyword evidence="6" id="KW-0812">Transmembrane</keyword>
<dbReference type="Proteomes" id="UP000007029">
    <property type="component" value="Plasmid pTB2"/>
</dbReference>
<keyword evidence="5 6" id="KW-0472">Membrane</keyword>
<dbReference type="GO" id="GO:0005886">
    <property type="term" value="C:plasma membrane"/>
    <property type="evidence" value="ECO:0007669"/>
    <property type="project" value="UniProtKB-SubCell"/>
</dbReference>
<geneLocation type="plasmid" evidence="8 9">
    <name>pTB2</name>
</geneLocation>
<accession>Q07GH9</accession>
<gene>
    <name evidence="8" type="ordered locus">RD1_B0011</name>
</gene>
<sequence length="322" mass="35213">MADIAAVIIGRNEGARLVACLASLGQDFARIVYVDSGSTDGSLKAAQDAGAEVVALDTGRPFTAARARNAGIEALKTGASPDFVQFIDGDCMLDPGWIATALDFLVGAPEVAVVCGRRRERFPENSIYNRLCDAEWNTPIGEARACGGDALMRWEVLMAVDGYNPDLIAGEEPEMCLRMRRLGWKIWRLDAEMTLHDAAILRFGQFWKRARRGGYAYAQGAAMYGRAPERHGVAGVRRILIWGAVIPVLIVFGLVAIGSLALVLLAVYPLQVARIARRKGGTRGAWEQASLLTVGKFAELQGIGDYLWRRWQARDAELIEYK</sequence>
<dbReference type="eggNOG" id="COG1216">
    <property type="taxonomic scope" value="Bacteria"/>
</dbReference>
<dbReference type="InterPro" id="IPR029044">
    <property type="entry name" value="Nucleotide-diphossugar_trans"/>
</dbReference>
<dbReference type="GO" id="GO:0016757">
    <property type="term" value="F:glycosyltransferase activity"/>
    <property type="evidence" value="ECO:0007669"/>
    <property type="project" value="UniProtKB-KW"/>
</dbReference>
<dbReference type="EMBL" id="CP000465">
    <property type="protein sequence ID" value="ABI93420.1"/>
    <property type="molecule type" value="Genomic_DNA"/>
</dbReference>
<dbReference type="Pfam" id="PF00535">
    <property type="entry name" value="Glycos_transf_2"/>
    <property type="match status" value="1"/>
</dbReference>
<keyword evidence="4 8" id="KW-0808">Transferase</keyword>
<dbReference type="CAZy" id="GT2">
    <property type="family name" value="Glycosyltransferase Family 2"/>
</dbReference>
<dbReference type="HOGENOM" id="CLU_070021_0_0_5"/>
<keyword evidence="2" id="KW-1003">Cell membrane</keyword>
<keyword evidence="8" id="KW-0614">Plasmid</keyword>
<evidence type="ECO:0000256" key="3">
    <source>
        <dbReference type="ARBA" id="ARBA00022676"/>
    </source>
</evidence>
<evidence type="ECO:0000313" key="9">
    <source>
        <dbReference type="Proteomes" id="UP000007029"/>
    </source>
</evidence>
<feature type="transmembrane region" description="Helical" evidence="6">
    <location>
        <begin position="239"/>
        <end position="268"/>
    </location>
</feature>
<evidence type="ECO:0000256" key="4">
    <source>
        <dbReference type="ARBA" id="ARBA00022679"/>
    </source>
</evidence>
<dbReference type="InterPro" id="IPR001173">
    <property type="entry name" value="Glyco_trans_2-like"/>
</dbReference>
<feature type="domain" description="Glycosyltransferase 2-like" evidence="7">
    <location>
        <begin position="7"/>
        <end position="130"/>
    </location>
</feature>
<dbReference type="SUPFAM" id="SSF53448">
    <property type="entry name" value="Nucleotide-diphospho-sugar transferases"/>
    <property type="match status" value="1"/>
</dbReference>
<evidence type="ECO:0000256" key="5">
    <source>
        <dbReference type="ARBA" id="ARBA00023136"/>
    </source>
</evidence>
<comment type="subcellular location">
    <subcellularLocation>
        <location evidence="1">Cell membrane</location>
    </subcellularLocation>
</comment>
<dbReference type="KEGG" id="rde:RD1_B0011"/>
<name>Q07GH9_ROSDO</name>
<evidence type="ECO:0000256" key="6">
    <source>
        <dbReference type="SAM" id="Phobius"/>
    </source>
</evidence>
<dbReference type="PANTHER" id="PTHR43646:SF2">
    <property type="entry name" value="GLYCOSYLTRANSFERASE 2-LIKE DOMAIN-CONTAINING PROTEIN"/>
    <property type="match status" value="1"/>
</dbReference>
<evidence type="ECO:0000313" key="8">
    <source>
        <dbReference type="EMBL" id="ABI93420.1"/>
    </source>
</evidence>
<evidence type="ECO:0000259" key="7">
    <source>
        <dbReference type="Pfam" id="PF00535"/>
    </source>
</evidence>